<comment type="similarity">
    <text evidence="4">Belongs to the metallophosphoesterase superfamily. Purple acid phosphatase family.</text>
</comment>
<dbReference type="Pfam" id="PF16656">
    <property type="entry name" value="Pur_ac_phosph_N"/>
    <property type="match status" value="1"/>
</dbReference>
<dbReference type="InterPro" id="IPR029052">
    <property type="entry name" value="Metallo-depent_PP-like"/>
</dbReference>
<evidence type="ECO:0000313" key="8">
    <source>
        <dbReference type="EMBL" id="KAK7751928.1"/>
    </source>
</evidence>
<evidence type="ECO:0000313" key="9">
    <source>
        <dbReference type="Proteomes" id="UP001320420"/>
    </source>
</evidence>
<dbReference type="EC" id="3.1.3.2" evidence="4"/>
<accession>A0AAN9V1N8</accession>
<evidence type="ECO:0000256" key="1">
    <source>
        <dbReference type="ARBA" id="ARBA00022729"/>
    </source>
</evidence>
<comment type="catalytic activity">
    <reaction evidence="4">
        <text>a phosphate monoester + H2O = an alcohol + phosphate</text>
        <dbReference type="Rhea" id="RHEA:15017"/>
        <dbReference type="ChEBI" id="CHEBI:15377"/>
        <dbReference type="ChEBI" id="CHEBI:30879"/>
        <dbReference type="ChEBI" id="CHEBI:43474"/>
        <dbReference type="ChEBI" id="CHEBI:67140"/>
        <dbReference type="EC" id="3.1.3.2"/>
    </reaction>
</comment>
<dbReference type="Gene3D" id="3.60.21.10">
    <property type="match status" value="1"/>
</dbReference>
<dbReference type="InterPro" id="IPR025733">
    <property type="entry name" value="PAPs_C"/>
</dbReference>
<evidence type="ECO:0000256" key="4">
    <source>
        <dbReference type="RuleBase" id="RU361203"/>
    </source>
</evidence>
<dbReference type="SUPFAM" id="SSF49363">
    <property type="entry name" value="Purple acid phosphatase, N-terminal domain"/>
    <property type="match status" value="1"/>
</dbReference>
<organism evidence="8 9">
    <name type="scientific">Diatrype stigma</name>
    <dbReference type="NCBI Taxonomy" id="117547"/>
    <lineage>
        <taxon>Eukaryota</taxon>
        <taxon>Fungi</taxon>
        <taxon>Dikarya</taxon>
        <taxon>Ascomycota</taxon>
        <taxon>Pezizomycotina</taxon>
        <taxon>Sordariomycetes</taxon>
        <taxon>Xylariomycetidae</taxon>
        <taxon>Xylariales</taxon>
        <taxon>Diatrypaceae</taxon>
        <taxon>Diatrype</taxon>
    </lineage>
</organism>
<name>A0AAN9V1N8_9PEZI</name>
<evidence type="ECO:0000256" key="2">
    <source>
        <dbReference type="ARBA" id="ARBA00022801"/>
    </source>
</evidence>
<dbReference type="GO" id="GO:0003993">
    <property type="term" value="F:acid phosphatase activity"/>
    <property type="evidence" value="ECO:0007669"/>
    <property type="project" value="UniProtKB-EC"/>
</dbReference>
<dbReference type="InterPro" id="IPR039331">
    <property type="entry name" value="PAPs-like"/>
</dbReference>
<keyword evidence="2 4" id="KW-0378">Hydrolase</keyword>
<dbReference type="InterPro" id="IPR004843">
    <property type="entry name" value="Calcineurin-like_PHP"/>
</dbReference>
<keyword evidence="9" id="KW-1185">Reference proteome</keyword>
<evidence type="ECO:0000259" key="5">
    <source>
        <dbReference type="Pfam" id="PF00149"/>
    </source>
</evidence>
<dbReference type="PANTHER" id="PTHR22953">
    <property type="entry name" value="ACID PHOSPHATASE RELATED"/>
    <property type="match status" value="1"/>
</dbReference>
<dbReference type="InterPro" id="IPR015914">
    <property type="entry name" value="PAPs_N"/>
</dbReference>
<dbReference type="SUPFAM" id="SSF56300">
    <property type="entry name" value="Metallo-dependent phosphatases"/>
    <property type="match status" value="1"/>
</dbReference>
<reference evidence="8 9" key="1">
    <citation type="submission" date="2024-02" db="EMBL/GenBank/DDBJ databases">
        <title>De novo assembly and annotation of 12 fungi associated with fruit tree decline syndrome in Ontario, Canada.</title>
        <authorList>
            <person name="Sulman M."/>
            <person name="Ellouze W."/>
            <person name="Ilyukhin E."/>
        </authorList>
    </citation>
    <scope>NUCLEOTIDE SEQUENCE [LARGE SCALE GENOMIC DNA]</scope>
    <source>
        <strain evidence="8 9">M11/M66-122</strain>
    </source>
</reference>
<evidence type="ECO:0000259" key="6">
    <source>
        <dbReference type="Pfam" id="PF14008"/>
    </source>
</evidence>
<dbReference type="InterPro" id="IPR041792">
    <property type="entry name" value="MPP_PAP"/>
</dbReference>
<dbReference type="Proteomes" id="UP001320420">
    <property type="component" value="Unassembled WGS sequence"/>
</dbReference>
<keyword evidence="3" id="KW-0325">Glycoprotein</keyword>
<comment type="caution">
    <text evidence="8">The sequence shown here is derived from an EMBL/GenBank/DDBJ whole genome shotgun (WGS) entry which is preliminary data.</text>
</comment>
<sequence length="474" mass="51136">MDPIVSHDASPVSIGWNTYKEPDESCVEYGTSSDGLTERACSSSPAITYETSRTYFNTVTLADLAPASTYYYQIVSTNSSVEHFLSPRAPGDRTAFALSAVPDLGVYGADGYTIDMDLSRRDTIPEVEPSLNHTTIGRLATDAGVDGYADGKGYELVVHPGDLAYADDWYLRAKNLLDGESAFQAILEQFYGQQLKPIAARKPYMTSPGNHEAACQEIPYTTGLCPEGQRNFTDFLSRFEGMMPDTFPSTSADEVARVNANKAKVLANPPFWYSFEYGMLHFVMINTETDFPSAPDGPGGSAGLGSGPFGAPNQQLEFLEADLASVDRTVTPWLVVAGHRPWYTTSGGGACAPCQAAFEPLLNKYGVDLALFGHVHNSQRFQPVANGTADPRGLDDPAAPMYIVAGGAGNIEGLSSVGSRQAFNAFAYADDFSYAKVAFLDANHLQVDFIRSSTGEVLDTSTLFKSHAVPFPRQ</sequence>
<dbReference type="InterPro" id="IPR008963">
    <property type="entry name" value="Purple_acid_Pase-like_N"/>
</dbReference>
<dbReference type="CDD" id="cd00839">
    <property type="entry name" value="MPP_PAPs"/>
    <property type="match status" value="1"/>
</dbReference>
<protein>
    <recommendedName>
        <fullName evidence="4">Purple acid phosphatase</fullName>
        <ecNumber evidence="4">3.1.3.2</ecNumber>
    </recommendedName>
</protein>
<dbReference type="Pfam" id="PF14008">
    <property type="entry name" value="Metallophos_C"/>
    <property type="match status" value="1"/>
</dbReference>
<dbReference type="AlphaFoldDB" id="A0AAN9V1N8"/>
<evidence type="ECO:0000256" key="3">
    <source>
        <dbReference type="ARBA" id="ARBA00023180"/>
    </source>
</evidence>
<dbReference type="EMBL" id="JAKJXP020000043">
    <property type="protein sequence ID" value="KAK7751928.1"/>
    <property type="molecule type" value="Genomic_DNA"/>
</dbReference>
<feature type="domain" description="Purple acid phosphatase N-terminal" evidence="7">
    <location>
        <begin position="8"/>
        <end position="84"/>
    </location>
</feature>
<feature type="domain" description="Purple acid phosphatase C-terminal" evidence="6">
    <location>
        <begin position="399"/>
        <end position="460"/>
    </location>
</feature>
<keyword evidence="1" id="KW-0732">Signal</keyword>
<evidence type="ECO:0000259" key="7">
    <source>
        <dbReference type="Pfam" id="PF16656"/>
    </source>
</evidence>
<dbReference type="PANTHER" id="PTHR22953:SF153">
    <property type="entry name" value="PURPLE ACID PHOSPHATASE"/>
    <property type="match status" value="1"/>
</dbReference>
<feature type="domain" description="Calcineurin-like phosphoesterase" evidence="5">
    <location>
        <begin position="152"/>
        <end position="377"/>
    </location>
</feature>
<proteinExistence type="inferred from homology"/>
<dbReference type="Pfam" id="PF00149">
    <property type="entry name" value="Metallophos"/>
    <property type="match status" value="1"/>
</dbReference>
<gene>
    <name evidence="8" type="ORF">SLS62_006071</name>
</gene>
<dbReference type="Gene3D" id="2.60.40.380">
    <property type="entry name" value="Purple acid phosphatase-like, N-terminal"/>
    <property type="match status" value="1"/>
</dbReference>
<dbReference type="GO" id="GO:0046872">
    <property type="term" value="F:metal ion binding"/>
    <property type="evidence" value="ECO:0007669"/>
    <property type="project" value="InterPro"/>
</dbReference>